<gene>
    <name evidence="2" type="ORF">NBRC116585_00160</name>
</gene>
<protein>
    <recommendedName>
        <fullName evidence="4">DUF983 domain-containing protein</fullName>
    </recommendedName>
</protein>
<comment type="caution">
    <text evidence="2">The sequence shown here is derived from an EMBL/GenBank/DDBJ whole genome shotgun (WGS) entry which is preliminary data.</text>
</comment>
<evidence type="ECO:0000313" key="2">
    <source>
        <dbReference type="EMBL" id="GAA6143899.1"/>
    </source>
</evidence>
<evidence type="ECO:0000313" key="3">
    <source>
        <dbReference type="Proteomes" id="UP001481413"/>
    </source>
</evidence>
<dbReference type="Proteomes" id="UP001481413">
    <property type="component" value="Unassembled WGS sequence"/>
</dbReference>
<evidence type="ECO:0000256" key="1">
    <source>
        <dbReference type="SAM" id="Phobius"/>
    </source>
</evidence>
<keyword evidence="3" id="KW-1185">Reference proteome</keyword>
<keyword evidence="1" id="KW-1133">Transmembrane helix</keyword>
<feature type="transmembrane region" description="Helical" evidence="1">
    <location>
        <begin position="47"/>
        <end position="67"/>
    </location>
</feature>
<keyword evidence="1" id="KW-0472">Membrane</keyword>
<reference evidence="2 3" key="1">
    <citation type="submission" date="2024-04" db="EMBL/GenBank/DDBJ databases">
        <title>Draft genome sequence of Thalassolituus maritimus NBRC 116585.</title>
        <authorList>
            <person name="Miyakawa T."/>
            <person name="Kusuya Y."/>
            <person name="Miura T."/>
        </authorList>
    </citation>
    <scope>NUCLEOTIDE SEQUENCE [LARGE SCALE GENOMIC DNA]</scope>
    <source>
        <strain evidence="2 3">5NW40-0001</strain>
    </source>
</reference>
<sequence length="107" mass="11521">MYMKPKLKCPDCGADTVSKLEKLKIAAFGSKVQCKGCGAQLTVGGQWIGLILGAALGSSLFAILAYSASTKSWWPLVAALSVVFVTPTLVYYFIALRRVGSKRFNLE</sequence>
<organism evidence="2 3">
    <name type="scientific">Thalassolituus maritimus</name>
    <dbReference type="NCBI Taxonomy" id="484498"/>
    <lineage>
        <taxon>Bacteria</taxon>
        <taxon>Pseudomonadati</taxon>
        <taxon>Pseudomonadota</taxon>
        <taxon>Gammaproteobacteria</taxon>
        <taxon>Oceanospirillales</taxon>
        <taxon>Oceanospirillaceae</taxon>
        <taxon>Thalassolituus</taxon>
    </lineage>
</organism>
<keyword evidence="1" id="KW-0812">Transmembrane</keyword>
<dbReference type="EMBL" id="BAABWH010000001">
    <property type="protein sequence ID" value="GAA6143899.1"/>
    <property type="molecule type" value="Genomic_DNA"/>
</dbReference>
<accession>A0ABP9ZUU1</accession>
<name>A0ABP9ZUU1_9GAMM</name>
<feature type="transmembrane region" description="Helical" evidence="1">
    <location>
        <begin position="73"/>
        <end position="94"/>
    </location>
</feature>
<evidence type="ECO:0008006" key="4">
    <source>
        <dbReference type="Google" id="ProtNLM"/>
    </source>
</evidence>
<proteinExistence type="predicted"/>